<dbReference type="Gene3D" id="1.10.486.10">
    <property type="entry name" value="PCRA, domain 4"/>
    <property type="match status" value="1"/>
</dbReference>
<evidence type="ECO:0000313" key="15">
    <source>
        <dbReference type="Proteomes" id="UP000006094"/>
    </source>
</evidence>
<sequence>MILLKNSFFNTLKDNFKIVLNDQQKSAVLHKEGPAIILAVPGAGKTTVLISRTANLILNHHIHPNNILSITFSKASAKDMKERFISIFGQEVGSIASFSTIHSFAYFLIRDFAKDKKLKLNLIEGIDSGINKIQIIKNIYSEVNNSFINEDKLEELLNIIGFVKNMMIKVEDFCEHRNFNIKGFDKIFSNYESYKRKHNLIDFDDMLTMTLDILQNNPSVLNKYRDRYRYIQVDEGQDTSKVQNEIIKLISSPHNNLFVVADDDQSIYGFRGAYPEDLLVFDKKYPKAKVFFMEENYRSTKNIVSVCNSFIKQNKSRYDKSLFTNNQSIEPVTITKLKNQEDQYDYIIDSIKEDMDLSNIAILFRNNLSAISVIDHLNRNNLNFYMKDSKVHFFKHWVVLDILRFFNLAVDDSDISSFEKIYYKMNGYISKLALNYIKTQDSLTSVFDRLLTFDNFKPFQLENIKAIKSNFKKLLKMKPFGAIMFIENDLGYRKYLEDNCKNFGYSFENVNSILGHLKSVSIGVNSIGELLDKLDSLKKSIDNAKYNKNSEAITLSTIHSAKGLEFRKVYMIDLIDGEFPNINSLELSEIGDLKPLEEERRLFYVGMTRAKTHLNLITFNYRNEERVFYSKFMRELEELMGVTRSDDHGIKVGSIVDHKKFGSGVVKDIDGDAILIHFDDGGLKQLSLNLCIEKNLFK</sequence>
<evidence type="ECO:0000256" key="7">
    <source>
        <dbReference type="ARBA" id="ARBA00023235"/>
    </source>
</evidence>
<keyword evidence="6" id="KW-0238">DNA-binding</keyword>
<dbReference type="SUPFAM" id="SSF52540">
    <property type="entry name" value="P-loop containing nucleoside triphosphate hydrolases"/>
    <property type="match status" value="1"/>
</dbReference>
<dbReference type="PANTHER" id="PTHR11070:SF2">
    <property type="entry name" value="ATP-DEPENDENT DNA HELICASE SRS2"/>
    <property type="match status" value="1"/>
</dbReference>
<dbReference type="GO" id="GO:0000725">
    <property type="term" value="P:recombinational repair"/>
    <property type="evidence" value="ECO:0007669"/>
    <property type="project" value="TreeGrafter"/>
</dbReference>
<keyword evidence="7" id="KW-0413">Isomerase</keyword>
<dbReference type="InterPro" id="IPR013986">
    <property type="entry name" value="DExx_box_DNA_helicase_dom_sf"/>
</dbReference>
<keyword evidence="3 11" id="KW-0378">Hydrolase</keyword>
<evidence type="ECO:0000313" key="14">
    <source>
        <dbReference type="EMBL" id="AFS77703.1"/>
    </source>
</evidence>
<dbReference type="InterPro" id="IPR027417">
    <property type="entry name" value="P-loop_NTPase"/>
</dbReference>
<dbReference type="PROSITE" id="PS51217">
    <property type="entry name" value="UVRD_HELICASE_CTER"/>
    <property type="match status" value="1"/>
</dbReference>
<dbReference type="HOGENOM" id="CLU_004585_6_1_9"/>
<feature type="domain" description="UvrD-like helicase C-terminal" evidence="13">
    <location>
        <begin position="301"/>
        <end position="563"/>
    </location>
</feature>
<dbReference type="GO" id="GO:0005524">
    <property type="term" value="F:ATP binding"/>
    <property type="evidence" value="ECO:0007669"/>
    <property type="project" value="UniProtKB-UniRule"/>
</dbReference>
<proteinExistence type="inferred from homology"/>
<dbReference type="GO" id="GO:0016887">
    <property type="term" value="F:ATP hydrolysis activity"/>
    <property type="evidence" value="ECO:0007669"/>
    <property type="project" value="RHEA"/>
</dbReference>
<dbReference type="GO" id="GO:0003677">
    <property type="term" value="F:DNA binding"/>
    <property type="evidence" value="ECO:0007669"/>
    <property type="project" value="UniProtKB-KW"/>
</dbReference>
<evidence type="ECO:0000256" key="10">
    <source>
        <dbReference type="ARBA" id="ARBA00048988"/>
    </source>
</evidence>
<keyword evidence="5 11" id="KW-0067">ATP-binding</keyword>
<evidence type="ECO:0000259" key="12">
    <source>
        <dbReference type="PROSITE" id="PS51198"/>
    </source>
</evidence>
<evidence type="ECO:0000259" key="13">
    <source>
        <dbReference type="PROSITE" id="PS51217"/>
    </source>
</evidence>
<keyword evidence="15" id="KW-1185">Reference proteome</keyword>
<dbReference type="Proteomes" id="UP000006094">
    <property type="component" value="Chromosome"/>
</dbReference>
<keyword evidence="4 11" id="KW-0347">Helicase</keyword>
<reference evidence="14 15" key="1">
    <citation type="journal article" date="2012" name="PLoS ONE">
        <title>The purine-utilizing bacterium Clostridium acidurici 9a: a genome-guided metabolic reconsideration.</title>
        <authorList>
            <person name="Hartwich K."/>
            <person name="Poehlein A."/>
            <person name="Daniel R."/>
        </authorList>
    </citation>
    <scope>NUCLEOTIDE SEQUENCE [LARGE SCALE GENOMIC DNA]</scope>
    <source>
        <strain evidence="15">ATCC 7906 / DSM 604 / BCRC 14475 / CIP 104303 / KCTC 5404 / NCIMB 10678 / 9a</strain>
    </source>
</reference>
<keyword evidence="2 11" id="KW-0547">Nucleotide-binding</keyword>
<dbReference type="Pfam" id="PF13361">
    <property type="entry name" value="UvrD_C"/>
    <property type="match status" value="1"/>
</dbReference>
<evidence type="ECO:0000256" key="6">
    <source>
        <dbReference type="ARBA" id="ARBA00023125"/>
    </source>
</evidence>
<comment type="similarity">
    <text evidence="1">Belongs to the helicase family. UvrD subfamily.</text>
</comment>
<dbReference type="PATRIC" id="fig|1128398.3.peg.667"/>
<evidence type="ECO:0000256" key="8">
    <source>
        <dbReference type="ARBA" id="ARBA00034617"/>
    </source>
</evidence>
<dbReference type="STRING" id="1128398.Curi_c06300"/>
<dbReference type="Gene3D" id="1.10.10.160">
    <property type="match status" value="1"/>
</dbReference>
<dbReference type="CDD" id="cd18807">
    <property type="entry name" value="SF1_C_UvrD"/>
    <property type="match status" value="1"/>
</dbReference>
<dbReference type="GO" id="GO:0043138">
    <property type="term" value="F:3'-5' DNA helicase activity"/>
    <property type="evidence" value="ECO:0007669"/>
    <property type="project" value="UniProtKB-EC"/>
</dbReference>
<dbReference type="InterPro" id="IPR014016">
    <property type="entry name" value="UvrD-like_ATP-bd"/>
</dbReference>
<dbReference type="InterPro" id="IPR000212">
    <property type="entry name" value="DNA_helicase_UvrD/REP"/>
</dbReference>
<organism evidence="14 15">
    <name type="scientific">Gottschalkia acidurici (strain ATCC 7906 / DSM 604 / BCRC 14475 / CIP 104303 / KCTC 5404 / NCIMB 10678 / 9a)</name>
    <name type="common">Clostridium acidurici</name>
    <dbReference type="NCBI Taxonomy" id="1128398"/>
    <lineage>
        <taxon>Bacteria</taxon>
        <taxon>Bacillati</taxon>
        <taxon>Bacillota</taxon>
        <taxon>Tissierellia</taxon>
        <taxon>Tissierellales</taxon>
        <taxon>Gottschalkiaceae</taxon>
        <taxon>Gottschalkia</taxon>
    </lineage>
</organism>
<dbReference type="PANTHER" id="PTHR11070">
    <property type="entry name" value="UVRD / RECB / PCRA DNA HELICASE FAMILY MEMBER"/>
    <property type="match status" value="1"/>
</dbReference>
<gene>
    <name evidence="14" type="ordered locus">Curi_c06300</name>
</gene>
<evidence type="ECO:0000256" key="9">
    <source>
        <dbReference type="ARBA" id="ARBA00034808"/>
    </source>
</evidence>
<dbReference type="AlphaFoldDB" id="K0AV08"/>
<evidence type="ECO:0000256" key="4">
    <source>
        <dbReference type="ARBA" id="ARBA00022806"/>
    </source>
</evidence>
<dbReference type="Gene3D" id="3.40.50.300">
    <property type="entry name" value="P-loop containing nucleotide triphosphate hydrolases"/>
    <property type="match status" value="2"/>
</dbReference>
<dbReference type="EMBL" id="CP003326">
    <property type="protein sequence ID" value="AFS77703.1"/>
    <property type="molecule type" value="Genomic_DNA"/>
</dbReference>
<accession>K0AV08</accession>
<evidence type="ECO:0000256" key="5">
    <source>
        <dbReference type="ARBA" id="ARBA00022840"/>
    </source>
</evidence>
<dbReference type="CDD" id="cd17932">
    <property type="entry name" value="DEXQc_UvrD"/>
    <property type="match status" value="1"/>
</dbReference>
<comment type="catalytic activity">
    <reaction evidence="8">
        <text>Couples ATP hydrolysis with the unwinding of duplex DNA by translocating in the 3'-5' direction.</text>
        <dbReference type="EC" id="5.6.2.4"/>
    </reaction>
</comment>
<dbReference type="GO" id="GO:0005829">
    <property type="term" value="C:cytosol"/>
    <property type="evidence" value="ECO:0007669"/>
    <property type="project" value="TreeGrafter"/>
</dbReference>
<dbReference type="PROSITE" id="PS51198">
    <property type="entry name" value="UVRD_HELICASE_ATP_BIND"/>
    <property type="match status" value="1"/>
</dbReference>
<dbReference type="Pfam" id="PF00580">
    <property type="entry name" value="UvrD-helicase"/>
    <property type="match status" value="1"/>
</dbReference>
<name>K0AV08_GOTA9</name>
<evidence type="ECO:0000256" key="3">
    <source>
        <dbReference type="ARBA" id="ARBA00022801"/>
    </source>
</evidence>
<dbReference type="RefSeq" id="WP_014966840.1">
    <property type="nucleotide sequence ID" value="NC_018664.1"/>
</dbReference>
<dbReference type="InterPro" id="IPR014017">
    <property type="entry name" value="DNA_helicase_UvrD-like_C"/>
</dbReference>
<dbReference type="EC" id="5.6.2.4" evidence="9"/>
<comment type="catalytic activity">
    <reaction evidence="10">
        <text>ATP + H2O = ADP + phosphate + H(+)</text>
        <dbReference type="Rhea" id="RHEA:13065"/>
        <dbReference type="ChEBI" id="CHEBI:15377"/>
        <dbReference type="ChEBI" id="CHEBI:15378"/>
        <dbReference type="ChEBI" id="CHEBI:30616"/>
        <dbReference type="ChEBI" id="CHEBI:43474"/>
        <dbReference type="ChEBI" id="CHEBI:456216"/>
        <dbReference type="EC" id="5.6.2.4"/>
    </reaction>
</comment>
<dbReference type="GO" id="GO:0033202">
    <property type="term" value="C:DNA helicase complex"/>
    <property type="evidence" value="ECO:0007669"/>
    <property type="project" value="TreeGrafter"/>
</dbReference>
<evidence type="ECO:0000256" key="2">
    <source>
        <dbReference type="ARBA" id="ARBA00022741"/>
    </source>
</evidence>
<feature type="domain" description="UvrD-like helicase ATP-binding" evidence="12">
    <location>
        <begin position="18"/>
        <end position="300"/>
    </location>
</feature>
<dbReference type="KEGG" id="cad:Curi_c06300"/>
<evidence type="ECO:0000256" key="11">
    <source>
        <dbReference type="PROSITE-ProRule" id="PRU00560"/>
    </source>
</evidence>
<feature type="binding site" evidence="11">
    <location>
        <begin position="39"/>
        <end position="46"/>
    </location>
    <ligand>
        <name>ATP</name>
        <dbReference type="ChEBI" id="CHEBI:30616"/>
    </ligand>
</feature>
<evidence type="ECO:0000256" key="1">
    <source>
        <dbReference type="ARBA" id="ARBA00009922"/>
    </source>
</evidence>
<protein>
    <recommendedName>
        <fullName evidence="9">DNA 3'-5' helicase</fullName>
        <ecNumber evidence="9">5.6.2.4</ecNumber>
    </recommendedName>
</protein>
<dbReference type="eggNOG" id="COG0210">
    <property type="taxonomic scope" value="Bacteria"/>
</dbReference>